<keyword evidence="4" id="KW-1185">Reference proteome</keyword>
<feature type="region of interest" description="Disordered" evidence="1">
    <location>
        <begin position="120"/>
        <end position="160"/>
    </location>
</feature>
<keyword evidence="2" id="KW-1133">Transmembrane helix</keyword>
<dbReference type="AlphaFoldDB" id="A0A432MMZ2"/>
<keyword evidence="2" id="KW-0472">Membrane</keyword>
<dbReference type="RefSeq" id="WP_126724299.1">
    <property type="nucleotide sequence ID" value="NZ_RYZH01000007.1"/>
</dbReference>
<feature type="region of interest" description="Disordered" evidence="1">
    <location>
        <begin position="1"/>
        <end position="25"/>
    </location>
</feature>
<reference evidence="3 4" key="1">
    <citation type="submission" date="2018-12" db="EMBL/GenBank/DDBJ databases">
        <authorList>
            <person name="Toschakov S.V."/>
        </authorList>
    </citation>
    <scope>NUCLEOTIDE SEQUENCE [LARGE SCALE GENOMIC DNA]</scope>
    <source>
        <strain evidence="3 4">GM2012</strain>
    </source>
</reference>
<sequence length="160" mass="16733">MIGTSLVREAPAPGRTGPSRLSPPPVLIEVPTLPGNRPHQARRPSSARVAAAGQVRRRLRREVRLALGIVGIVAASAGPAWLGLRGRWPGADDVRPSPSPSALEAGPATLPDPFAIELRSPIPEPAGAIDPDPWAEGPPVAFPGYLLPGDGDEEHGDERD</sequence>
<evidence type="ECO:0000313" key="3">
    <source>
        <dbReference type="EMBL" id="RUL88811.1"/>
    </source>
</evidence>
<protein>
    <submittedName>
        <fullName evidence="3">Uncharacterized protein</fullName>
    </submittedName>
</protein>
<feature type="transmembrane region" description="Helical" evidence="2">
    <location>
        <begin position="65"/>
        <end position="84"/>
    </location>
</feature>
<evidence type="ECO:0000256" key="1">
    <source>
        <dbReference type="SAM" id="MobiDB-lite"/>
    </source>
</evidence>
<gene>
    <name evidence="3" type="ORF">TsocGM_05495</name>
</gene>
<evidence type="ECO:0000256" key="2">
    <source>
        <dbReference type="SAM" id="Phobius"/>
    </source>
</evidence>
<reference evidence="3 4" key="2">
    <citation type="submission" date="2019-01" db="EMBL/GenBank/DDBJ databases">
        <title>Tautonia sociabilis, a novel thermotolerant planctomycete of Isosphaeraceae family, isolated from a 4000 m deep subterranean habitat.</title>
        <authorList>
            <person name="Kovaleva O.L."/>
            <person name="Elcheninov A.G."/>
            <person name="Van Heerden E."/>
            <person name="Toshchakov S.V."/>
            <person name="Novikov A."/>
            <person name="Bonch-Osmolovskaya E.A."/>
            <person name="Kublanov I.V."/>
        </authorList>
    </citation>
    <scope>NUCLEOTIDE SEQUENCE [LARGE SCALE GENOMIC DNA]</scope>
    <source>
        <strain evidence="3 4">GM2012</strain>
    </source>
</reference>
<accession>A0A432MMZ2</accession>
<evidence type="ECO:0000313" key="4">
    <source>
        <dbReference type="Proteomes" id="UP000280296"/>
    </source>
</evidence>
<dbReference type="Proteomes" id="UP000280296">
    <property type="component" value="Unassembled WGS sequence"/>
</dbReference>
<name>A0A432MMZ2_9BACT</name>
<keyword evidence="2" id="KW-0812">Transmembrane</keyword>
<organism evidence="3 4">
    <name type="scientific">Tautonia sociabilis</name>
    <dbReference type="NCBI Taxonomy" id="2080755"/>
    <lineage>
        <taxon>Bacteria</taxon>
        <taxon>Pseudomonadati</taxon>
        <taxon>Planctomycetota</taxon>
        <taxon>Planctomycetia</taxon>
        <taxon>Isosphaerales</taxon>
        <taxon>Isosphaeraceae</taxon>
        <taxon>Tautonia</taxon>
    </lineage>
</organism>
<dbReference type="EMBL" id="RYZH01000007">
    <property type="protein sequence ID" value="RUL88811.1"/>
    <property type="molecule type" value="Genomic_DNA"/>
</dbReference>
<feature type="compositionally biased region" description="Acidic residues" evidence="1">
    <location>
        <begin position="150"/>
        <end position="160"/>
    </location>
</feature>
<comment type="caution">
    <text evidence="3">The sequence shown here is derived from an EMBL/GenBank/DDBJ whole genome shotgun (WGS) entry which is preliminary data.</text>
</comment>
<proteinExistence type="predicted"/>